<dbReference type="PANTHER" id="PTHR47506:SF6">
    <property type="entry name" value="HTH-TYPE TRANSCRIPTIONAL REPRESSOR NEMR"/>
    <property type="match status" value="1"/>
</dbReference>
<name>A0A5R9JAB8_9PROT</name>
<dbReference type="Pfam" id="PF16925">
    <property type="entry name" value="TetR_C_13"/>
    <property type="match status" value="1"/>
</dbReference>
<keyword evidence="3" id="KW-0804">Transcription</keyword>
<dbReference type="Gene3D" id="1.10.357.10">
    <property type="entry name" value="Tetracycline Repressor, domain 2"/>
    <property type="match status" value="1"/>
</dbReference>
<reference evidence="6 7" key="1">
    <citation type="submission" date="2019-05" db="EMBL/GenBank/DDBJ databases">
        <authorList>
            <person name="Pankratov T."/>
            <person name="Grouzdev D."/>
        </authorList>
    </citation>
    <scope>NUCLEOTIDE SEQUENCE [LARGE SCALE GENOMIC DNA]</scope>
    <source>
        <strain evidence="6 7">KEBCLARHB70R</strain>
    </source>
</reference>
<evidence type="ECO:0000256" key="2">
    <source>
        <dbReference type="ARBA" id="ARBA00023125"/>
    </source>
</evidence>
<accession>A0A5R9JAB8</accession>
<keyword evidence="7" id="KW-1185">Reference proteome</keyword>
<dbReference type="InterPro" id="IPR001647">
    <property type="entry name" value="HTH_TetR"/>
</dbReference>
<dbReference type="Pfam" id="PF00440">
    <property type="entry name" value="TetR_N"/>
    <property type="match status" value="1"/>
</dbReference>
<dbReference type="PANTHER" id="PTHR47506">
    <property type="entry name" value="TRANSCRIPTIONAL REGULATORY PROTEIN"/>
    <property type="match status" value="1"/>
</dbReference>
<evidence type="ECO:0000259" key="5">
    <source>
        <dbReference type="PROSITE" id="PS50977"/>
    </source>
</evidence>
<dbReference type="Proteomes" id="UP000305654">
    <property type="component" value="Unassembled WGS sequence"/>
</dbReference>
<sequence length="206" mass="21875">MDDHIRAMARSSNREKILTEGLRLMHQRGFASASVRDIVQAAGVPQGSFTNHFASKEAFGLEVIDLYCHGIRTFNDETLNNAGLPPDRRLRNWVAGAAGGSCDGCLLGNFAAGGCEQSEPIRQRVASAFAETRTALAACLHAAGQAGMLRPGLDHDDVAGFLLASIQGASLLARVTQDPAPLRGIDRLLLATILTSPAPANDHLLH</sequence>
<evidence type="ECO:0000256" key="3">
    <source>
        <dbReference type="ARBA" id="ARBA00023163"/>
    </source>
</evidence>
<dbReference type="InterPro" id="IPR009057">
    <property type="entry name" value="Homeodomain-like_sf"/>
</dbReference>
<dbReference type="InterPro" id="IPR036271">
    <property type="entry name" value="Tet_transcr_reg_TetR-rel_C_sf"/>
</dbReference>
<dbReference type="OrthoDB" id="9811084at2"/>
<keyword evidence="1" id="KW-0805">Transcription regulation</keyword>
<dbReference type="SUPFAM" id="SSF46689">
    <property type="entry name" value="Homeodomain-like"/>
    <property type="match status" value="1"/>
</dbReference>
<evidence type="ECO:0000313" key="6">
    <source>
        <dbReference type="EMBL" id="TLU73487.1"/>
    </source>
</evidence>
<gene>
    <name evidence="6" type="ORF">FE263_08895</name>
</gene>
<evidence type="ECO:0000313" key="7">
    <source>
        <dbReference type="Proteomes" id="UP000305654"/>
    </source>
</evidence>
<dbReference type="PROSITE" id="PS50977">
    <property type="entry name" value="HTH_TETR_2"/>
    <property type="match status" value="1"/>
</dbReference>
<evidence type="ECO:0000256" key="1">
    <source>
        <dbReference type="ARBA" id="ARBA00023015"/>
    </source>
</evidence>
<dbReference type="SUPFAM" id="SSF48498">
    <property type="entry name" value="Tetracyclin repressor-like, C-terminal domain"/>
    <property type="match status" value="1"/>
</dbReference>
<feature type="domain" description="HTH tetR-type" evidence="5">
    <location>
        <begin position="11"/>
        <end position="71"/>
    </location>
</feature>
<comment type="caution">
    <text evidence="6">The sequence shown here is derived from an EMBL/GenBank/DDBJ whole genome shotgun (WGS) entry which is preliminary data.</text>
</comment>
<protein>
    <submittedName>
        <fullName evidence="6">TetR family transcriptional regulator</fullName>
    </submittedName>
</protein>
<dbReference type="EMBL" id="VCDI01000002">
    <property type="protein sequence ID" value="TLU73487.1"/>
    <property type="molecule type" value="Genomic_DNA"/>
</dbReference>
<keyword evidence="2 4" id="KW-0238">DNA-binding</keyword>
<organism evidence="6 7">
    <name type="scientific">Lichenicoccus roseus</name>
    <dbReference type="NCBI Taxonomy" id="2683649"/>
    <lineage>
        <taxon>Bacteria</taxon>
        <taxon>Pseudomonadati</taxon>
        <taxon>Pseudomonadota</taxon>
        <taxon>Alphaproteobacteria</taxon>
        <taxon>Acetobacterales</taxon>
        <taxon>Acetobacteraceae</taxon>
        <taxon>Lichenicoccus</taxon>
    </lineage>
</organism>
<proteinExistence type="predicted"/>
<dbReference type="GO" id="GO:0003677">
    <property type="term" value="F:DNA binding"/>
    <property type="evidence" value="ECO:0007669"/>
    <property type="project" value="UniProtKB-UniRule"/>
</dbReference>
<evidence type="ECO:0000256" key="4">
    <source>
        <dbReference type="PROSITE-ProRule" id="PRU00335"/>
    </source>
</evidence>
<dbReference type="AlphaFoldDB" id="A0A5R9JAB8"/>
<dbReference type="InterPro" id="IPR011075">
    <property type="entry name" value="TetR_C"/>
</dbReference>
<feature type="DNA-binding region" description="H-T-H motif" evidence="4">
    <location>
        <begin position="34"/>
        <end position="53"/>
    </location>
</feature>